<gene>
    <name evidence="1" type="ORF">S06H3_07301</name>
</gene>
<evidence type="ECO:0000313" key="1">
    <source>
        <dbReference type="EMBL" id="GAH97849.1"/>
    </source>
</evidence>
<reference evidence="1" key="1">
    <citation type="journal article" date="2014" name="Front. Microbiol.">
        <title>High frequency of phylogenetically diverse reductive dehalogenase-homologous genes in deep subseafloor sedimentary metagenomes.</title>
        <authorList>
            <person name="Kawai M."/>
            <person name="Futagami T."/>
            <person name="Toyoda A."/>
            <person name="Takaki Y."/>
            <person name="Nishi S."/>
            <person name="Hori S."/>
            <person name="Arai W."/>
            <person name="Tsubouchi T."/>
            <person name="Morono Y."/>
            <person name="Uchiyama I."/>
            <person name="Ito T."/>
            <person name="Fujiyama A."/>
            <person name="Inagaki F."/>
            <person name="Takami H."/>
        </authorList>
    </citation>
    <scope>NUCLEOTIDE SEQUENCE</scope>
    <source>
        <strain evidence="1">Expedition CK06-06</strain>
    </source>
</reference>
<accession>X1L5Y7</accession>
<feature type="non-terminal residue" evidence="1">
    <location>
        <position position="1"/>
    </location>
</feature>
<name>X1L5Y7_9ZZZZ</name>
<protein>
    <recommendedName>
        <fullName evidence="2">Solute-binding protein family 5 domain-containing protein</fullName>
    </recommendedName>
</protein>
<dbReference type="AlphaFoldDB" id="X1L5Y7"/>
<dbReference type="Gene3D" id="3.40.190.10">
    <property type="entry name" value="Periplasmic binding protein-like II"/>
    <property type="match status" value="1"/>
</dbReference>
<comment type="caution">
    <text evidence="1">The sequence shown here is derived from an EMBL/GenBank/DDBJ whole genome shotgun (WGS) entry which is preliminary data.</text>
</comment>
<organism evidence="1">
    <name type="scientific">marine sediment metagenome</name>
    <dbReference type="NCBI Taxonomy" id="412755"/>
    <lineage>
        <taxon>unclassified sequences</taxon>
        <taxon>metagenomes</taxon>
        <taxon>ecological metagenomes</taxon>
    </lineage>
</organism>
<dbReference type="Gene3D" id="3.10.105.10">
    <property type="entry name" value="Dipeptide-binding Protein, Domain 3"/>
    <property type="match status" value="1"/>
</dbReference>
<evidence type="ECO:0008006" key="2">
    <source>
        <dbReference type="Google" id="ProtNLM"/>
    </source>
</evidence>
<proteinExistence type="predicted"/>
<dbReference type="EMBL" id="BARV01002942">
    <property type="protein sequence ID" value="GAH97849.1"/>
    <property type="molecule type" value="Genomic_DNA"/>
</dbReference>
<sequence>HNFLDNLFYTGSENNISGYSNPGIDSLLNQAAIEPDNAIRLRLYQQAEQKIVGEAPCLPLWFGINHILVKPYVKGYQLNALGIPDLSQVYIEQD</sequence>
<dbReference type="SUPFAM" id="SSF53850">
    <property type="entry name" value="Periplasmic binding protein-like II"/>
    <property type="match status" value="1"/>
</dbReference>